<proteinExistence type="predicted"/>
<evidence type="ECO:0000313" key="2">
    <source>
        <dbReference type="Proteomes" id="UP001596002"/>
    </source>
</evidence>
<keyword evidence="2" id="KW-1185">Reference proteome</keyword>
<dbReference type="EMBL" id="JBHSHC010000112">
    <property type="protein sequence ID" value="MFC4768911.1"/>
    <property type="molecule type" value="Genomic_DNA"/>
</dbReference>
<accession>A0ABV9Q341</accession>
<comment type="caution">
    <text evidence="1">The sequence shown here is derived from an EMBL/GenBank/DDBJ whole genome shotgun (WGS) entry which is preliminary data.</text>
</comment>
<evidence type="ECO:0000313" key="1">
    <source>
        <dbReference type="EMBL" id="MFC4768911.1"/>
    </source>
</evidence>
<protein>
    <submittedName>
        <fullName evidence="1">Uncharacterized protein</fullName>
    </submittedName>
</protein>
<name>A0ABV9Q341_9BACL</name>
<reference evidence="2" key="1">
    <citation type="journal article" date="2019" name="Int. J. Syst. Evol. Microbiol.">
        <title>The Global Catalogue of Microorganisms (GCM) 10K type strain sequencing project: providing services to taxonomists for standard genome sequencing and annotation.</title>
        <authorList>
            <consortium name="The Broad Institute Genomics Platform"/>
            <consortium name="The Broad Institute Genome Sequencing Center for Infectious Disease"/>
            <person name="Wu L."/>
            <person name="Ma J."/>
        </authorList>
    </citation>
    <scope>NUCLEOTIDE SEQUENCE [LARGE SCALE GENOMIC DNA]</scope>
    <source>
        <strain evidence="2">WYCCWR 12678</strain>
    </source>
</reference>
<gene>
    <name evidence="1" type="ORF">ACFO8Q_16355</name>
</gene>
<organism evidence="1 2">
    <name type="scientific">Effusibacillus consociatus</name>
    <dbReference type="NCBI Taxonomy" id="1117041"/>
    <lineage>
        <taxon>Bacteria</taxon>
        <taxon>Bacillati</taxon>
        <taxon>Bacillota</taxon>
        <taxon>Bacilli</taxon>
        <taxon>Bacillales</taxon>
        <taxon>Alicyclobacillaceae</taxon>
        <taxon>Effusibacillus</taxon>
    </lineage>
</organism>
<dbReference type="RefSeq" id="WP_380026861.1">
    <property type="nucleotide sequence ID" value="NZ_JBHSHC010000112.1"/>
</dbReference>
<dbReference type="Proteomes" id="UP001596002">
    <property type="component" value="Unassembled WGS sequence"/>
</dbReference>
<sequence>MPEERPKEQYPAAMLNFGIPAEMSPIEDITNVTDAPPMLEISRPLNVGEPWEISKPIAMDEIAEERQDLL</sequence>